<dbReference type="EMBL" id="CAWUFR010000169">
    <property type="protein sequence ID" value="CAK6970937.1"/>
    <property type="molecule type" value="Genomic_DNA"/>
</dbReference>
<comment type="caution">
    <text evidence="1">The sequence shown here is derived from an EMBL/GenBank/DDBJ whole genome shotgun (WGS) entry which is preliminary data.</text>
</comment>
<dbReference type="Proteomes" id="UP001314229">
    <property type="component" value="Unassembled WGS sequence"/>
</dbReference>
<reference evidence="1 2" key="1">
    <citation type="submission" date="2024-01" db="EMBL/GenBank/DDBJ databases">
        <authorList>
            <person name="Alioto T."/>
            <person name="Alioto T."/>
            <person name="Gomez Garrido J."/>
        </authorList>
    </citation>
    <scope>NUCLEOTIDE SEQUENCE [LARGE SCALE GENOMIC DNA]</scope>
</reference>
<dbReference type="AlphaFoldDB" id="A0AAV1PK94"/>
<evidence type="ECO:0000313" key="1">
    <source>
        <dbReference type="EMBL" id="CAK6970937.1"/>
    </source>
</evidence>
<proteinExistence type="predicted"/>
<keyword evidence="2" id="KW-1185">Reference proteome</keyword>
<protein>
    <submittedName>
        <fullName evidence="1">Prostasin-like</fullName>
    </submittedName>
</protein>
<sequence length="198" mass="21680">MIVAVPASTCHYRSLKLYKRWRCQFWETDSVTSLNGVGTVTDNMICADVLAGDSSTPPPCHNHPFTDAADQMVTSDPVSNMSSAEFRRWMTAAAPSGLPPPVITITTTDATAGSDITTSDPVSHEHEMFDLFLFWLVPPSIHYRSLKLTEVEVLWLEQCNCLNGVGTITVNAFQNFLDSQTFPAPQGNSGNIEQAGRV</sequence>
<gene>
    <name evidence="1" type="ORF">FSCOSCO3_A030021</name>
</gene>
<accession>A0AAV1PK94</accession>
<name>A0AAV1PK94_SCOSC</name>
<evidence type="ECO:0000313" key="2">
    <source>
        <dbReference type="Proteomes" id="UP001314229"/>
    </source>
</evidence>
<organism evidence="1 2">
    <name type="scientific">Scomber scombrus</name>
    <name type="common">Atlantic mackerel</name>
    <name type="synonym">Scomber vernalis</name>
    <dbReference type="NCBI Taxonomy" id="13677"/>
    <lineage>
        <taxon>Eukaryota</taxon>
        <taxon>Metazoa</taxon>
        <taxon>Chordata</taxon>
        <taxon>Craniata</taxon>
        <taxon>Vertebrata</taxon>
        <taxon>Euteleostomi</taxon>
        <taxon>Actinopterygii</taxon>
        <taxon>Neopterygii</taxon>
        <taxon>Teleostei</taxon>
        <taxon>Neoteleostei</taxon>
        <taxon>Acanthomorphata</taxon>
        <taxon>Pelagiaria</taxon>
        <taxon>Scombriformes</taxon>
        <taxon>Scombridae</taxon>
        <taxon>Scomber</taxon>
    </lineage>
</organism>